<dbReference type="EMBL" id="CAUWAG010000003">
    <property type="protein sequence ID" value="CAJ2500890.1"/>
    <property type="molecule type" value="Genomic_DNA"/>
</dbReference>
<comment type="caution">
    <text evidence="6">The sequence shown here is derived from an EMBL/GenBank/DDBJ whole genome shotgun (WGS) entry which is preliminary data.</text>
</comment>
<dbReference type="InterPro" id="IPR011701">
    <property type="entry name" value="MFS"/>
</dbReference>
<evidence type="ECO:0000256" key="2">
    <source>
        <dbReference type="ARBA" id="ARBA00022692"/>
    </source>
</evidence>
<dbReference type="SUPFAM" id="SSF103473">
    <property type="entry name" value="MFS general substrate transporter"/>
    <property type="match status" value="1"/>
</dbReference>
<feature type="transmembrane region" description="Helical" evidence="5">
    <location>
        <begin position="161"/>
        <end position="181"/>
    </location>
</feature>
<feature type="transmembrane region" description="Helical" evidence="5">
    <location>
        <begin position="423"/>
        <end position="441"/>
    </location>
</feature>
<evidence type="ECO:0000256" key="3">
    <source>
        <dbReference type="ARBA" id="ARBA00022989"/>
    </source>
</evidence>
<feature type="transmembrane region" description="Helical" evidence="5">
    <location>
        <begin position="241"/>
        <end position="260"/>
    </location>
</feature>
<dbReference type="Gene3D" id="1.20.1250.20">
    <property type="entry name" value="MFS general substrate transporter like domains"/>
    <property type="match status" value="1"/>
</dbReference>
<sequence length="512" mass="54962">MSKAHSESAVSSSKVEAASQPLPALRQDVGATSTEYEETQSYLQGAKLYLITVALCTCPLITNIEIPIVTTALVGITGELGGFDKASWGISAYMLGYTVFRSFQGIGGAGNFALCSVIFIELVPSHKYALYTSSTAAIYSLSLALGPILGGAISQYTTWRWVFLINVPVAFVSAVIIFFSIPDGFPFHGRPRSERPNAVPFFSKQAAQRIDITGTILLLISTVLLVAALQEGGLRYPWKSGFVIALCTISGLGWIAFLIWERSVTLGSTLQEPVFPWRFAQNRVYIGLLLNTSFIGAAFFCTTFQLPQRFQVVNGLPPIQAGIRFLPFTLAAPFGSPISPAIAKVIGFALLSTLASSKTVVAAQYGYQVLAGFGSGANITLTLLLTPFCVQERDKGIVLDPITQDTTDMGIAVAMGTVSQFRVMGGVIGLSIVTAAFYGLVRQQLGELLSPQELTMVLQSPGMTATFPADVQEAIRVTFAAGYTRQMKILSGLAAGQLPASILMWQRDQIRI</sequence>
<evidence type="ECO:0000256" key="4">
    <source>
        <dbReference type="ARBA" id="ARBA00023136"/>
    </source>
</evidence>
<dbReference type="Proteomes" id="UP001295740">
    <property type="component" value="Unassembled WGS sequence"/>
</dbReference>
<feature type="transmembrane region" description="Helical" evidence="5">
    <location>
        <begin position="210"/>
        <end position="229"/>
    </location>
</feature>
<keyword evidence="2 5" id="KW-0812">Transmembrane</keyword>
<feature type="transmembrane region" description="Helical" evidence="5">
    <location>
        <begin position="128"/>
        <end position="149"/>
    </location>
</feature>
<dbReference type="PANTHER" id="PTHR23501">
    <property type="entry name" value="MAJOR FACILITATOR SUPERFAMILY"/>
    <property type="match status" value="1"/>
</dbReference>
<feature type="transmembrane region" description="Helical" evidence="5">
    <location>
        <begin position="284"/>
        <end position="304"/>
    </location>
</feature>
<comment type="subcellular location">
    <subcellularLocation>
        <location evidence="1">Membrane</location>
        <topology evidence="1">Multi-pass membrane protein</topology>
    </subcellularLocation>
</comment>
<evidence type="ECO:0000313" key="6">
    <source>
        <dbReference type="EMBL" id="CAJ2500890.1"/>
    </source>
</evidence>
<dbReference type="AlphaFoldDB" id="A0AAI8VAL7"/>
<proteinExistence type="predicted"/>
<feature type="transmembrane region" description="Helical" evidence="5">
    <location>
        <begin position="103"/>
        <end position="122"/>
    </location>
</feature>
<dbReference type="InterPro" id="IPR036259">
    <property type="entry name" value="MFS_trans_sf"/>
</dbReference>
<evidence type="ECO:0000256" key="5">
    <source>
        <dbReference type="SAM" id="Phobius"/>
    </source>
</evidence>
<dbReference type="GO" id="GO:0022857">
    <property type="term" value="F:transmembrane transporter activity"/>
    <property type="evidence" value="ECO:0007669"/>
    <property type="project" value="InterPro"/>
</dbReference>
<accession>A0AAI8VAL7</accession>
<dbReference type="PANTHER" id="PTHR23501:SF43">
    <property type="entry name" value="MULTIDRUG TRANSPORTER, PUTATIVE (AFU_ORTHOLOGUE AFUA_6G03040)-RELATED"/>
    <property type="match status" value="1"/>
</dbReference>
<evidence type="ECO:0000313" key="7">
    <source>
        <dbReference type="Proteomes" id="UP001295740"/>
    </source>
</evidence>
<name>A0AAI8VAL7_9PEZI</name>
<dbReference type="GO" id="GO:0005886">
    <property type="term" value="C:plasma membrane"/>
    <property type="evidence" value="ECO:0007669"/>
    <property type="project" value="TreeGrafter"/>
</dbReference>
<organism evidence="6 7">
    <name type="scientific">Anthostomella pinea</name>
    <dbReference type="NCBI Taxonomy" id="933095"/>
    <lineage>
        <taxon>Eukaryota</taxon>
        <taxon>Fungi</taxon>
        <taxon>Dikarya</taxon>
        <taxon>Ascomycota</taxon>
        <taxon>Pezizomycotina</taxon>
        <taxon>Sordariomycetes</taxon>
        <taxon>Xylariomycetidae</taxon>
        <taxon>Xylariales</taxon>
        <taxon>Xylariaceae</taxon>
        <taxon>Anthostomella</taxon>
    </lineage>
</organism>
<keyword evidence="7" id="KW-1185">Reference proteome</keyword>
<keyword evidence="3 5" id="KW-1133">Transmembrane helix</keyword>
<keyword evidence="4 5" id="KW-0472">Membrane</keyword>
<evidence type="ECO:0000256" key="1">
    <source>
        <dbReference type="ARBA" id="ARBA00004141"/>
    </source>
</evidence>
<reference evidence="6" key="1">
    <citation type="submission" date="2023-10" db="EMBL/GenBank/DDBJ databases">
        <authorList>
            <person name="Hackl T."/>
        </authorList>
    </citation>
    <scope>NUCLEOTIDE SEQUENCE</scope>
</reference>
<gene>
    <name evidence="6" type="ORF">KHLLAP_LOCUS1358</name>
</gene>
<protein>
    <submittedName>
        <fullName evidence="6">Uu.00g037430.m01.CDS01</fullName>
    </submittedName>
</protein>
<dbReference type="Pfam" id="PF07690">
    <property type="entry name" value="MFS_1"/>
    <property type="match status" value="1"/>
</dbReference>